<dbReference type="EMBL" id="CH940652">
    <property type="protein sequence ID" value="KRF79006.1"/>
    <property type="molecule type" value="Genomic_DNA"/>
</dbReference>
<feature type="region of interest" description="Disordered" evidence="5">
    <location>
        <begin position="783"/>
        <end position="803"/>
    </location>
</feature>
<feature type="compositionally biased region" description="Polar residues" evidence="5">
    <location>
        <begin position="787"/>
        <end position="798"/>
    </location>
</feature>
<feature type="compositionally biased region" description="Basic and acidic residues" evidence="5">
    <location>
        <begin position="26"/>
        <end position="40"/>
    </location>
</feature>
<dbReference type="Pfam" id="PF01476">
    <property type="entry name" value="LysM"/>
    <property type="match status" value="1"/>
</dbReference>
<feature type="compositionally biased region" description="Basic and acidic residues" evidence="5">
    <location>
        <begin position="585"/>
        <end position="623"/>
    </location>
</feature>
<gene>
    <name evidence="8" type="primary">Dvir\GJ11013</name>
    <name evidence="8" type="ORF">Dvir_GJ11013</name>
</gene>
<dbReference type="GO" id="GO:0006979">
    <property type="term" value="P:response to oxidative stress"/>
    <property type="evidence" value="ECO:0007669"/>
    <property type="project" value="TreeGrafter"/>
</dbReference>
<dbReference type="GO" id="GO:0005634">
    <property type="term" value="C:nucleus"/>
    <property type="evidence" value="ECO:0007669"/>
    <property type="project" value="TreeGrafter"/>
</dbReference>
<dbReference type="Gene3D" id="3.10.350.10">
    <property type="entry name" value="LysM domain"/>
    <property type="match status" value="1"/>
</dbReference>
<evidence type="ECO:0000256" key="3">
    <source>
        <dbReference type="ARBA" id="ARBA00023128"/>
    </source>
</evidence>
<name>A0A0Q9WDH6_DROVI</name>
<evidence type="ECO:0000256" key="4">
    <source>
        <dbReference type="ARBA" id="ARBA00040604"/>
    </source>
</evidence>
<evidence type="ECO:0000256" key="1">
    <source>
        <dbReference type="ARBA" id="ARBA00004173"/>
    </source>
</evidence>
<evidence type="ECO:0000256" key="2">
    <source>
        <dbReference type="ARBA" id="ARBA00009540"/>
    </source>
</evidence>
<feature type="region of interest" description="Disordered" evidence="5">
    <location>
        <begin position="26"/>
        <end position="226"/>
    </location>
</feature>
<feature type="domain" description="TLDc" evidence="7">
    <location>
        <begin position="1107"/>
        <end position="1268"/>
    </location>
</feature>
<evidence type="ECO:0000313" key="8">
    <source>
        <dbReference type="EMBL" id="KRF79006.1"/>
    </source>
</evidence>
<evidence type="ECO:0000259" key="7">
    <source>
        <dbReference type="PROSITE" id="PS51886"/>
    </source>
</evidence>
<dbReference type="SMART" id="SM00257">
    <property type="entry name" value="LysM"/>
    <property type="match status" value="1"/>
</dbReference>
<feature type="region of interest" description="Disordered" evidence="5">
    <location>
        <begin position="568"/>
        <end position="637"/>
    </location>
</feature>
<dbReference type="CDD" id="cd00118">
    <property type="entry name" value="LysM"/>
    <property type="match status" value="1"/>
</dbReference>
<dbReference type="PANTHER" id="PTHR23354:SF62">
    <property type="entry name" value="MUSTARD, ISOFORM V"/>
    <property type="match status" value="1"/>
</dbReference>
<keyword evidence="9" id="KW-1185">Reference proteome</keyword>
<evidence type="ECO:0000313" key="9">
    <source>
        <dbReference type="Proteomes" id="UP000008792"/>
    </source>
</evidence>
<feature type="compositionally biased region" description="Low complexity" evidence="5">
    <location>
        <begin position="687"/>
        <end position="697"/>
    </location>
</feature>
<feature type="domain" description="LysM" evidence="6">
    <location>
        <begin position="304"/>
        <end position="347"/>
    </location>
</feature>
<feature type="compositionally biased region" description="Gly residues" evidence="5">
    <location>
        <begin position="364"/>
        <end position="376"/>
    </location>
</feature>
<comment type="similarity">
    <text evidence="2">Belongs to the OXR1 family.</text>
</comment>
<dbReference type="SUPFAM" id="SSF54106">
    <property type="entry name" value="LysM domain"/>
    <property type="match status" value="1"/>
</dbReference>
<keyword evidence="3" id="KW-0496">Mitochondrion</keyword>
<accession>A0A0Q9WDH6</accession>
<feature type="compositionally biased region" description="Polar residues" evidence="5">
    <location>
        <begin position="875"/>
        <end position="891"/>
    </location>
</feature>
<dbReference type="Proteomes" id="UP000008792">
    <property type="component" value="Unassembled WGS sequence"/>
</dbReference>
<dbReference type="InterPro" id="IPR006571">
    <property type="entry name" value="TLDc_dom"/>
</dbReference>
<dbReference type="OrthoDB" id="26679at2759"/>
<dbReference type="SMR" id="A0A0Q9WDH6"/>
<proteinExistence type="inferred from homology"/>
<feature type="compositionally biased region" description="Low complexity" evidence="5">
    <location>
        <begin position="892"/>
        <end position="903"/>
    </location>
</feature>
<feature type="region of interest" description="Disordered" evidence="5">
    <location>
        <begin position="349"/>
        <end position="435"/>
    </location>
</feature>
<feature type="compositionally biased region" description="Polar residues" evidence="5">
    <location>
        <begin position="417"/>
        <end position="427"/>
    </location>
</feature>
<dbReference type="PROSITE" id="PS51782">
    <property type="entry name" value="LYSM"/>
    <property type="match status" value="1"/>
</dbReference>
<comment type="subcellular location">
    <subcellularLocation>
        <location evidence="1">Mitochondrion</location>
    </subcellularLocation>
</comment>
<sequence length="1268" mass="138375">MSVIDSGKYRLRKDWASASIPSLVNIDEHVDGDGEPEHSMNRTAPLPPQKPPRRSSLALGLFSSKSDKSQKRRSSIAVSFLRRDSNKNSTKDSYESAVRSEKSDGSATPTNSPEIVYSSEENIRASSPNEPGKLTYFEDGTQSRAVVQGINPYDTPNDRQRRRRSSLQTKLDRHRRKKMEFINQRSLDSNMTNSESQSDLTNDSMGANGANNASDMASYANDDDDEDDIVDPNHVEYFPREKRHSWWNIFVPDNFKNRSKSRSVDHGLAAPFDLDSLRSKVEQRFESVDKLSRQKSSLPTIPTISYTVGNRDTLTSVAARFDTTPSELTHLNRLNSSFIYPGQQLLVPDKSAKDDASTSSSGTIDGGGGGGGGGSLSGKSSPIERKLSGDESKQEKDILEGLRPGSPKPGHIERVVGNSSVGNSQAEENADRSDDPVITQRFLKINVRHITDGQGVVGGVLLVTRNAVMFDPNVSDPLVIEHGPESYGVIAPMDLVVNAAIFHDIAHMRVAGGAGPSVAAASASAGSDAEKPEIYYPKPVLVEEDSKELPEQQEDLDPNKQRLEAEIGSLEITDDQESLCSSTGRDGDAFPKAFERDRVADTSTDAKDSAKTDAQDENEDKKTLGPTNTRSTLEERRKSLLDHHWAIPSKDRYCLSNSRRSSEDEADNESNITIDSGARVQDPQSTASSVSGDAKGAVGGSAAAAAAAAAAASGAVGGLVPGMLPPSGIDLEHLEELSKQSCYDSGIDIREPIPTIQPIPKKTVYSDADIVLSSDWVPPKTIVPTHFSESPPRSTILGQSLDAGGARKKTSSVSFTVDDEAAQQAQAAASAAAASGDKQADKKNKMLKRLSYPLTWVEGLTGEGGAPPAPGSGLNKSADTDSAPNTGDSNQSVFSKVFSRRSSIGTFIRPHSSEGTASSTKLKEAKQPPPKLDYRSMVSMDDKPELFISVDKLIPRPARACSDPPLYFRLRMGKPIGKAIPQGTTVMSYGKNKLRAEYWFSVPKNRVDELYRFINTWVKHLYGELDEEQIKARGFELIQEDTEWTKSGAIKASGYSDSQDGEEIGDLTRESWEVLSMSTDEYRKTSLFATGSFDLDFPIPDLIGKTEILTEEHREKLCAHLPARAEGYSWSLIFSTSQHGFALNSLYRKMARLESPVLIVIEDTEHNVFGALTSCSLHVSDHFYGTGESLLYKFNPSFKVFHWTGENMYFIKGNMESLSIGAGDGRFGLWLDGDLNQGRSQHCSTYGNEPLAPQEDFVIKTLECWAFV</sequence>
<feature type="compositionally biased region" description="Basic and acidic residues" evidence="5">
    <location>
        <begin position="81"/>
        <end position="104"/>
    </location>
</feature>
<feature type="compositionally biased region" description="Basic and acidic residues" evidence="5">
    <location>
        <begin position="382"/>
        <end position="400"/>
    </location>
</feature>
<feature type="region of interest" description="Disordered" evidence="5">
    <location>
        <begin position="655"/>
        <end position="697"/>
    </location>
</feature>
<feature type="compositionally biased region" description="Low complexity" evidence="5">
    <location>
        <begin position="210"/>
        <end position="220"/>
    </location>
</feature>
<feature type="compositionally biased region" description="Polar residues" evidence="5">
    <location>
        <begin position="183"/>
        <end position="205"/>
    </location>
</feature>
<dbReference type="GO" id="GO:0005739">
    <property type="term" value="C:mitochondrion"/>
    <property type="evidence" value="ECO:0007669"/>
    <property type="project" value="UniProtKB-SubCell"/>
</dbReference>
<dbReference type="SMART" id="SM00584">
    <property type="entry name" value="TLDc"/>
    <property type="match status" value="1"/>
</dbReference>
<evidence type="ECO:0000256" key="5">
    <source>
        <dbReference type="SAM" id="MobiDB-lite"/>
    </source>
</evidence>
<dbReference type="InterPro" id="IPR018392">
    <property type="entry name" value="LysM"/>
</dbReference>
<dbReference type="PROSITE" id="PS51886">
    <property type="entry name" value="TLDC"/>
    <property type="match status" value="1"/>
</dbReference>
<dbReference type="Pfam" id="PF07534">
    <property type="entry name" value="TLD"/>
    <property type="match status" value="1"/>
</dbReference>
<protein>
    <recommendedName>
        <fullName evidence="4">Oxidation resistance protein 1</fullName>
    </recommendedName>
</protein>
<dbReference type="PANTHER" id="PTHR23354">
    <property type="entry name" value="NUCLEOLAR PROTEIN 7/ESTROGEN RECEPTOR COACTIVATOR-RELATED"/>
    <property type="match status" value="1"/>
</dbReference>
<feature type="region of interest" description="Disordered" evidence="5">
    <location>
        <begin position="861"/>
        <end position="935"/>
    </location>
</feature>
<organism evidence="8 9">
    <name type="scientific">Drosophila virilis</name>
    <name type="common">Fruit fly</name>
    <dbReference type="NCBI Taxonomy" id="7244"/>
    <lineage>
        <taxon>Eukaryota</taxon>
        <taxon>Metazoa</taxon>
        <taxon>Ecdysozoa</taxon>
        <taxon>Arthropoda</taxon>
        <taxon>Hexapoda</taxon>
        <taxon>Insecta</taxon>
        <taxon>Pterygota</taxon>
        <taxon>Neoptera</taxon>
        <taxon>Endopterygota</taxon>
        <taxon>Diptera</taxon>
        <taxon>Brachycera</taxon>
        <taxon>Muscomorpha</taxon>
        <taxon>Ephydroidea</taxon>
        <taxon>Drosophilidae</taxon>
        <taxon>Drosophila</taxon>
    </lineage>
</organism>
<evidence type="ECO:0000259" key="6">
    <source>
        <dbReference type="PROSITE" id="PS51782"/>
    </source>
</evidence>
<reference evidence="8 9" key="1">
    <citation type="journal article" date="2007" name="Nature">
        <title>Evolution of genes and genomes on the Drosophila phylogeny.</title>
        <authorList>
            <consortium name="Drosophila 12 Genomes Consortium"/>
            <person name="Clark A.G."/>
            <person name="Eisen M.B."/>
            <person name="Smith D.R."/>
            <person name="Bergman C.M."/>
            <person name="Oliver B."/>
            <person name="Markow T.A."/>
            <person name="Kaufman T.C."/>
            <person name="Kellis M."/>
            <person name="Gelbart W."/>
            <person name="Iyer V.N."/>
            <person name="Pollard D.A."/>
            <person name="Sackton T.B."/>
            <person name="Larracuente A.M."/>
            <person name="Singh N.D."/>
            <person name="Abad J.P."/>
            <person name="Abt D.N."/>
            <person name="Adryan B."/>
            <person name="Aguade M."/>
            <person name="Akashi H."/>
            <person name="Anderson W.W."/>
            <person name="Aquadro C.F."/>
            <person name="Ardell D.H."/>
            <person name="Arguello R."/>
            <person name="Artieri C.G."/>
            <person name="Barbash D.A."/>
            <person name="Barker D."/>
            <person name="Barsanti P."/>
            <person name="Batterham P."/>
            <person name="Batzoglou S."/>
            <person name="Begun D."/>
            <person name="Bhutkar A."/>
            <person name="Blanco E."/>
            <person name="Bosak S.A."/>
            <person name="Bradley R.K."/>
            <person name="Brand A.D."/>
            <person name="Brent M.R."/>
            <person name="Brooks A.N."/>
            <person name="Brown R.H."/>
            <person name="Butlin R.K."/>
            <person name="Caggese C."/>
            <person name="Calvi B.R."/>
            <person name="Bernardo de Carvalho A."/>
            <person name="Caspi A."/>
            <person name="Castrezana S."/>
            <person name="Celniker S.E."/>
            <person name="Chang J.L."/>
            <person name="Chapple C."/>
            <person name="Chatterji S."/>
            <person name="Chinwalla A."/>
            <person name="Civetta A."/>
            <person name="Clifton S.W."/>
            <person name="Comeron J.M."/>
            <person name="Costello J.C."/>
            <person name="Coyne J.A."/>
            <person name="Daub J."/>
            <person name="David R.G."/>
            <person name="Delcher A.L."/>
            <person name="Delehaunty K."/>
            <person name="Do C.B."/>
            <person name="Ebling H."/>
            <person name="Edwards K."/>
            <person name="Eickbush T."/>
            <person name="Evans J.D."/>
            <person name="Filipski A."/>
            <person name="Findeiss S."/>
            <person name="Freyhult E."/>
            <person name="Fulton L."/>
            <person name="Fulton R."/>
            <person name="Garcia A.C."/>
            <person name="Gardiner A."/>
            <person name="Garfield D.A."/>
            <person name="Garvin B.E."/>
            <person name="Gibson G."/>
            <person name="Gilbert D."/>
            <person name="Gnerre S."/>
            <person name="Godfrey J."/>
            <person name="Good R."/>
            <person name="Gotea V."/>
            <person name="Gravely B."/>
            <person name="Greenberg A.J."/>
            <person name="Griffiths-Jones S."/>
            <person name="Gross S."/>
            <person name="Guigo R."/>
            <person name="Gustafson E.A."/>
            <person name="Haerty W."/>
            <person name="Hahn M.W."/>
            <person name="Halligan D.L."/>
            <person name="Halpern A.L."/>
            <person name="Halter G.M."/>
            <person name="Han M.V."/>
            <person name="Heger A."/>
            <person name="Hillier L."/>
            <person name="Hinrichs A.S."/>
            <person name="Holmes I."/>
            <person name="Hoskins R.A."/>
            <person name="Hubisz M.J."/>
            <person name="Hultmark D."/>
            <person name="Huntley M.A."/>
            <person name="Jaffe D.B."/>
            <person name="Jagadeeshan S."/>
            <person name="Jeck W.R."/>
            <person name="Johnson J."/>
            <person name="Jones C.D."/>
            <person name="Jordan W.C."/>
            <person name="Karpen G.H."/>
            <person name="Kataoka E."/>
            <person name="Keightley P.D."/>
            <person name="Kheradpour P."/>
            <person name="Kirkness E.F."/>
            <person name="Koerich L.B."/>
            <person name="Kristiansen K."/>
            <person name="Kudrna D."/>
            <person name="Kulathinal R.J."/>
            <person name="Kumar S."/>
            <person name="Kwok R."/>
            <person name="Lander E."/>
            <person name="Langley C.H."/>
            <person name="Lapoint R."/>
            <person name="Lazzaro B.P."/>
            <person name="Lee S.J."/>
            <person name="Levesque L."/>
            <person name="Li R."/>
            <person name="Lin C.F."/>
            <person name="Lin M.F."/>
            <person name="Lindblad-Toh K."/>
            <person name="Llopart A."/>
            <person name="Long M."/>
            <person name="Low L."/>
            <person name="Lozovsky E."/>
            <person name="Lu J."/>
            <person name="Luo M."/>
            <person name="Machado C.A."/>
            <person name="Makalowski W."/>
            <person name="Marzo M."/>
            <person name="Matsuda M."/>
            <person name="Matzkin L."/>
            <person name="McAllister B."/>
            <person name="McBride C.S."/>
            <person name="McKernan B."/>
            <person name="McKernan K."/>
            <person name="Mendez-Lago M."/>
            <person name="Minx P."/>
            <person name="Mollenhauer M.U."/>
            <person name="Montooth K."/>
            <person name="Mount S.M."/>
            <person name="Mu X."/>
            <person name="Myers E."/>
            <person name="Negre B."/>
            <person name="Newfeld S."/>
            <person name="Nielsen R."/>
            <person name="Noor M.A."/>
            <person name="O'Grady P."/>
            <person name="Pachter L."/>
            <person name="Papaceit M."/>
            <person name="Parisi M.J."/>
            <person name="Parisi M."/>
            <person name="Parts L."/>
            <person name="Pedersen J.S."/>
            <person name="Pesole G."/>
            <person name="Phillippy A.M."/>
            <person name="Ponting C.P."/>
            <person name="Pop M."/>
            <person name="Porcelli D."/>
            <person name="Powell J.R."/>
            <person name="Prohaska S."/>
            <person name="Pruitt K."/>
            <person name="Puig M."/>
            <person name="Quesneville H."/>
            <person name="Ram K.R."/>
            <person name="Rand D."/>
            <person name="Rasmussen M.D."/>
            <person name="Reed L.K."/>
            <person name="Reenan R."/>
            <person name="Reily A."/>
            <person name="Remington K.A."/>
            <person name="Rieger T.T."/>
            <person name="Ritchie M.G."/>
            <person name="Robin C."/>
            <person name="Rogers Y.H."/>
            <person name="Rohde C."/>
            <person name="Rozas J."/>
            <person name="Rubenfield M.J."/>
            <person name="Ruiz A."/>
            <person name="Russo S."/>
            <person name="Salzberg S.L."/>
            <person name="Sanchez-Gracia A."/>
            <person name="Saranga D.J."/>
            <person name="Sato H."/>
            <person name="Schaeffer S.W."/>
            <person name="Schatz M.C."/>
            <person name="Schlenke T."/>
            <person name="Schwartz R."/>
            <person name="Segarra C."/>
            <person name="Singh R.S."/>
            <person name="Sirot L."/>
            <person name="Sirota M."/>
            <person name="Sisneros N.B."/>
            <person name="Smith C.D."/>
            <person name="Smith T.F."/>
            <person name="Spieth J."/>
            <person name="Stage D.E."/>
            <person name="Stark A."/>
            <person name="Stephan W."/>
            <person name="Strausberg R.L."/>
            <person name="Strempel S."/>
            <person name="Sturgill D."/>
            <person name="Sutton G."/>
            <person name="Sutton G.G."/>
            <person name="Tao W."/>
            <person name="Teichmann S."/>
            <person name="Tobari Y.N."/>
            <person name="Tomimura Y."/>
            <person name="Tsolas J.M."/>
            <person name="Valente V.L."/>
            <person name="Venter E."/>
            <person name="Venter J.C."/>
            <person name="Vicario S."/>
            <person name="Vieira F.G."/>
            <person name="Vilella A.J."/>
            <person name="Villasante A."/>
            <person name="Walenz B."/>
            <person name="Wang J."/>
            <person name="Wasserman M."/>
            <person name="Watts T."/>
            <person name="Wilson D."/>
            <person name="Wilson R.K."/>
            <person name="Wing R.A."/>
            <person name="Wolfner M.F."/>
            <person name="Wong A."/>
            <person name="Wong G.K."/>
            <person name="Wu C.I."/>
            <person name="Wu G."/>
            <person name="Yamamoto D."/>
            <person name="Yang H.P."/>
            <person name="Yang S.P."/>
            <person name="Yorke J.A."/>
            <person name="Yoshida K."/>
            <person name="Zdobnov E."/>
            <person name="Zhang P."/>
            <person name="Zhang Y."/>
            <person name="Zimin A.V."/>
            <person name="Baldwin J."/>
            <person name="Abdouelleil A."/>
            <person name="Abdulkadir J."/>
            <person name="Abebe A."/>
            <person name="Abera B."/>
            <person name="Abreu J."/>
            <person name="Acer S.C."/>
            <person name="Aftuck L."/>
            <person name="Alexander A."/>
            <person name="An P."/>
            <person name="Anderson E."/>
            <person name="Anderson S."/>
            <person name="Arachi H."/>
            <person name="Azer M."/>
            <person name="Bachantsang P."/>
            <person name="Barry A."/>
            <person name="Bayul T."/>
            <person name="Berlin A."/>
            <person name="Bessette D."/>
            <person name="Bloom T."/>
            <person name="Blye J."/>
            <person name="Boguslavskiy L."/>
            <person name="Bonnet C."/>
            <person name="Boukhgalter B."/>
            <person name="Bourzgui I."/>
            <person name="Brown A."/>
            <person name="Cahill P."/>
            <person name="Channer S."/>
            <person name="Cheshatsang Y."/>
            <person name="Chuda L."/>
            <person name="Citroen M."/>
            <person name="Collymore A."/>
            <person name="Cooke P."/>
            <person name="Costello M."/>
            <person name="D'Aco K."/>
            <person name="Daza R."/>
            <person name="De Haan G."/>
            <person name="DeGray S."/>
            <person name="DeMaso C."/>
            <person name="Dhargay N."/>
            <person name="Dooley K."/>
            <person name="Dooley E."/>
            <person name="Doricent M."/>
            <person name="Dorje P."/>
            <person name="Dorjee K."/>
            <person name="Dupes A."/>
            <person name="Elong R."/>
            <person name="Falk J."/>
            <person name="Farina A."/>
            <person name="Faro S."/>
            <person name="Ferguson D."/>
            <person name="Fisher S."/>
            <person name="Foley C.D."/>
            <person name="Franke A."/>
            <person name="Friedrich D."/>
            <person name="Gadbois L."/>
            <person name="Gearin G."/>
            <person name="Gearin C.R."/>
            <person name="Giannoukos G."/>
            <person name="Goode T."/>
            <person name="Graham J."/>
            <person name="Grandbois E."/>
            <person name="Grewal S."/>
            <person name="Gyaltsen K."/>
            <person name="Hafez N."/>
            <person name="Hagos B."/>
            <person name="Hall J."/>
            <person name="Henson C."/>
            <person name="Hollinger A."/>
            <person name="Honan T."/>
            <person name="Huard M.D."/>
            <person name="Hughes L."/>
            <person name="Hurhula B."/>
            <person name="Husby M.E."/>
            <person name="Kamat A."/>
            <person name="Kanga B."/>
            <person name="Kashin S."/>
            <person name="Khazanovich D."/>
            <person name="Kisner P."/>
            <person name="Lance K."/>
            <person name="Lara M."/>
            <person name="Lee W."/>
            <person name="Lennon N."/>
            <person name="Letendre F."/>
            <person name="LeVine R."/>
            <person name="Lipovsky A."/>
            <person name="Liu X."/>
            <person name="Liu J."/>
            <person name="Liu S."/>
            <person name="Lokyitsang T."/>
            <person name="Lokyitsang Y."/>
            <person name="Lubonja R."/>
            <person name="Lui A."/>
            <person name="MacDonald P."/>
            <person name="Magnisalis V."/>
            <person name="Maru K."/>
            <person name="Matthews C."/>
            <person name="McCusker W."/>
            <person name="McDonough S."/>
            <person name="Mehta T."/>
            <person name="Meldrim J."/>
            <person name="Meneus L."/>
            <person name="Mihai O."/>
            <person name="Mihalev A."/>
            <person name="Mihova T."/>
            <person name="Mittelman R."/>
            <person name="Mlenga V."/>
            <person name="Montmayeur A."/>
            <person name="Mulrain L."/>
            <person name="Navidi A."/>
            <person name="Naylor J."/>
            <person name="Negash T."/>
            <person name="Nguyen T."/>
            <person name="Nguyen N."/>
            <person name="Nicol R."/>
            <person name="Norbu C."/>
            <person name="Norbu N."/>
            <person name="Novod N."/>
            <person name="O'Neill B."/>
            <person name="Osman S."/>
            <person name="Markiewicz E."/>
            <person name="Oyono O.L."/>
            <person name="Patti C."/>
            <person name="Phunkhang P."/>
            <person name="Pierre F."/>
            <person name="Priest M."/>
            <person name="Raghuraman S."/>
            <person name="Rege F."/>
            <person name="Reyes R."/>
            <person name="Rise C."/>
            <person name="Rogov P."/>
            <person name="Ross K."/>
            <person name="Ryan E."/>
            <person name="Settipalli S."/>
            <person name="Shea T."/>
            <person name="Sherpa N."/>
            <person name="Shi L."/>
            <person name="Shih D."/>
            <person name="Sparrow T."/>
            <person name="Spaulding J."/>
            <person name="Stalker J."/>
            <person name="Stange-Thomann N."/>
            <person name="Stavropoulos S."/>
            <person name="Stone C."/>
            <person name="Strader C."/>
            <person name="Tesfaye S."/>
            <person name="Thomson T."/>
            <person name="Thoulutsang Y."/>
            <person name="Thoulutsang D."/>
            <person name="Topham K."/>
            <person name="Topping I."/>
            <person name="Tsamla T."/>
            <person name="Vassiliev H."/>
            <person name="Vo A."/>
            <person name="Wangchuk T."/>
            <person name="Wangdi T."/>
            <person name="Weiand M."/>
            <person name="Wilkinson J."/>
            <person name="Wilson A."/>
            <person name="Yadav S."/>
            <person name="Young G."/>
            <person name="Yu Q."/>
            <person name="Zembek L."/>
            <person name="Zhong D."/>
            <person name="Zimmer A."/>
            <person name="Zwirko Z."/>
            <person name="Jaffe D.B."/>
            <person name="Alvarez P."/>
            <person name="Brockman W."/>
            <person name="Butler J."/>
            <person name="Chin C."/>
            <person name="Gnerre S."/>
            <person name="Grabherr M."/>
            <person name="Kleber M."/>
            <person name="Mauceli E."/>
            <person name="MacCallum I."/>
        </authorList>
    </citation>
    <scope>NUCLEOTIDE SEQUENCE [LARGE SCALE GENOMIC DNA]</scope>
    <source>
        <strain evidence="9">Tucson 15010-1051.87</strain>
    </source>
</reference>
<dbReference type="InterPro" id="IPR036779">
    <property type="entry name" value="LysM_dom_sf"/>
</dbReference>
<dbReference type="AlphaFoldDB" id="A0A0Q9WDH6"/>